<evidence type="ECO:0000313" key="9">
    <source>
        <dbReference type="Proteomes" id="UP000828924"/>
    </source>
</evidence>
<keyword evidence="3 8" id="KW-0378">Hydrolase</keyword>
<dbReference type="InterPro" id="IPR013737">
    <property type="entry name" value="Bac_rhamnosid_N"/>
</dbReference>
<feature type="domain" description="Alpha-L-rhamnosidase concanavalin-like" evidence="4">
    <location>
        <begin position="330"/>
        <end position="428"/>
    </location>
</feature>
<dbReference type="Gene3D" id="2.60.40.10">
    <property type="entry name" value="Immunoglobulins"/>
    <property type="match status" value="1"/>
</dbReference>
<name>A0ABY3WQ64_9ACTN</name>
<dbReference type="GO" id="GO:0016787">
    <property type="term" value="F:hydrolase activity"/>
    <property type="evidence" value="ECO:0007669"/>
    <property type="project" value="UniProtKB-KW"/>
</dbReference>
<dbReference type="InterPro" id="IPR013783">
    <property type="entry name" value="Ig-like_fold"/>
</dbReference>
<evidence type="ECO:0000259" key="6">
    <source>
        <dbReference type="Pfam" id="PF17389"/>
    </source>
</evidence>
<dbReference type="PIRSF" id="PIRSF010631">
    <property type="entry name" value="A-rhamnsds"/>
    <property type="match status" value="1"/>
</dbReference>
<dbReference type="EMBL" id="CP071872">
    <property type="protein sequence ID" value="UNM12927.1"/>
    <property type="molecule type" value="Genomic_DNA"/>
</dbReference>
<evidence type="ECO:0000256" key="2">
    <source>
        <dbReference type="ARBA" id="ARBA00012652"/>
    </source>
</evidence>
<evidence type="ECO:0000259" key="7">
    <source>
        <dbReference type="Pfam" id="PF17390"/>
    </source>
</evidence>
<evidence type="ECO:0000313" key="8">
    <source>
        <dbReference type="EMBL" id="UNM12927.1"/>
    </source>
</evidence>
<evidence type="ECO:0000259" key="4">
    <source>
        <dbReference type="Pfam" id="PF05592"/>
    </source>
</evidence>
<dbReference type="Proteomes" id="UP000828924">
    <property type="component" value="Chromosome"/>
</dbReference>
<feature type="domain" description="Alpha-L-rhamnosidase C-terminal" evidence="7">
    <location>
        <begin position="765"/>
        <end position="835"/>
    </location>
</feature>
<dbReference type="RefSeq" id="WP_242331630.1">
    <property type="nucleotide sequence ID" value="NZ_CP071872.1"/>
</dbReference>
<dbReference type="InterPro" id="IPR012341">
    <property type="entry name" value="6hp_glycosidase-like_sf"/>
</dbReference>
<dbReference type="InterPro" id="IPR035396">
    <property type="entry name" value="Bac_rhamnosid6H"/>
</dbReference>
<dbReference type="EC" id="3.2.1.40" evidence="2"/>
<feature type="domain" description="Bacterial alpha-L-rhamnosidase N-terminal" evidence="5">
    <location>
        <begin position="155"/>
        <end position="319"/>
    </location>
</feature>
<accession>A0ABY3WQ64</accession>
<evidence type="ECO:0000256" key="1">
    <source>
        <dbReference type="ARBA" id="ARBA00001445"/>
    </source>
</evidence>
<dbReference type="InterPro" id="IPR008902">
    <property type="entry name" value="Rhamnosid_concanavalin"/>
</dbReference>
<feature type="domain" description="Alpha-L-rhamnosidase six-hairpin glycosidase" evidence="6">
    <location>
        <begin position="435"/>
        <end position="760"/>
    </location>
</feature>
<dbReference type="InterPro" id="IPR016007">
    <property type="entry name" value="Alpha_rhamnosid"/>
</dbReference>
<dbReference type="PANTHER" id="PTHR33307">
    <property type="entry name" value="ALPHA-RHAMNOSIDASE (EUROFUNG)"/>
    <property type="match status" value="1"/>
</dbReference>
<dbReference type="Gene3D" id="2.60.420.10">
    <property type="entry name" value="Maltose phosphorylase, domain 3"/>
    <property type="match status" value="1"/>
</dbReference>
<proteinExistence type="predicted"/>
<dbReference type="SUPFAM" id="SSF48208">
    <property type="entry name" value="Six-hairpin glycosidases"/>
    <property type="match status" value="1"/>
</dbReference>
<evidence type="ECO:0000256" key="3">
    <source>
        <dbReference type="ARBA" id="ARBA00022801"/>
    </source>
</evidence>
<dbReference type="Pfam" id="PF25788">
    <property type="entry name" value="Ig_Rha78A_N"/>
    <property type="match status" value="1"/>
</dbReference>
<reference evidence="8 9" key="1">
    <citation type="submission" date="2021-03" db="EMBL/GenBank/DDBJ databases">
        <title>Complete genome of Streptomyces formicae strain 1H-GS9 (DSM 100524).</title>
        <authorList>
            <person name="Atanasov K.E."/>
            <person name="Altabella T."/>
            <person name="Ferrer A."/>
        </authorList>
    </citation>
    <scope>NUCLEOTIDE SEQUENCE [LARGE SCALE GENOMIC DNA]</scope>
    <source>
        <strain evidence="8 9">1H-GS9</strain>
    </source>
</reference>
<dbReference type="InterPro" id="IPR008928">
    <property type="entry name" value="6-hairpin_glycosidase_sf"/>
</dbReference>
<dbReference type="Gene3D" id="1.50.10.10">
    <property type="match status" value="1"/>
</dbReference>
<gene>
    <name evidence="8" type="ORF">J4032_16635</name>
</gene>
<dbReference type="InterPro" id="IPR035398">
    <property type="entry name" value="Bac_rhamnosid_C"/>
</dbReference>
<keyword evidence="9" id="KW-1185">Reference proteome</keyword>
<evidence type="ECO:0000259" key="5">
    <source>
        <dbReference type="Pfam" id="PF08531"/>
    </source>
</evidence>
<dbReference type="Pfam" id="PF17390">
    <property type="entry name" value="Bac_rhamnosid_C"/>
    <property type="match status" value="1"/>
</dbReference>
<dbReference type="Gene3D" id="2.60.120.260">
    <property type="entry name" value="Galactose-binding domain-like"/>
    <property type="match status" value="2"/>
</dbReference>
<dbReference type="Pfam" id="PF17389">
    <property type="entry name" value="Bac_rhamnosid6H"/>
    <property type="match status" value="1"/>
</dbReference>
<dbReference type="Pfam" id="PF08531">
    <property type="entry name" value="Bac_rhamnosid_N"/>
    <property type="match status" value="1"/>
</dbReference>
<sequence length="869" mass="93830">MTAGTTTAPTALRVAHLAEPLGIDDEHPDLSWKLSAGRQDSYQIHVATNPDLLAAGVPDLWDSGRVAGHRGVGVEYGGKALGSAQRAHWRVRVWDEQGTASEWSATASWETGLLLPSDWAGAQWVTAPEWASPDTHDPAAPLPLLARDFHLDRPVRRARIHATALGVYEASVNGARVSDAVLEPGCTAYDKRLLYATYDITDALRQGANTLGILLGNGIANVPDVPGRYEKLHLSYGLPRALAVLLVEHTDGTCTRLVTDGAWRTAPGPITLSAWFGGEEHDARREPGPSDWRPAVPVTAHAPDVTLSARMHPPVEVVETVDSVSVAEPRPGVYVFDLGVNIAGWPELRVSGPAGTSVIMRPAELLHDDGTVNQRFTGRQCYDRYTLRGTDTGAETWHPRTVYHGFRYVQVEGLPGPPAPDTVRGLVLRAANAPAGGFSCSDDLLDSIHRLVDRAVQGNMYSILTDCPHREKLGWLEQTHLVFPAVARNYDVAAYYRKLVRDMADAQTDTGLVPGIAPEYKVFEDKFRSDPNWGGAIVLAPWHLYRTYGDTATLRAHYPSMLRYLDHLASRTDGGGLLTHGLGDWIAFDDSTPKGVTAAFAHHRIATAMSEIAQAIGESADARRHAALADRIGRAFHDTYFDADRHTYATGSQAADALALDLGIVPDAERGAVLDHLIASVRAAGDHVTVGEVALPSLLRVLSAYGRDDVVWDLVSRTDSPSYGYQVTHGATALTERWDGPTRGSSQNHLMLGAIEEWFGGALAGIRQAEDSVAFDRIVVRPTPVGDLSRVSAWYDTPRGRVCSAWERTDDGLRFDITVPPGTPSRIELPVPAGAAAPRAPRGARPLGTAGGRVGYEVGHGTWQFSVGA</sequence>
<comment type="catalytic activity">
    <reaction evidence="1">
        <text>Hydrolysis of terminal non-reducing alpha-L-rhamnose residues in alpha-L-rhamnosides.</text>
        <dbReference type="EC" id="3.2.1.40"/>
    </reaction>
</comment>
<protein>
    <recommendedName>
        <fullName evidence="2">alpha-L-rhamnosidase</fullName>
        <ecNumber evidence="2">3.2.1.40</ecNumber>
    </recommendedName>
</protein>
<dbReference type="Pfam" id="PF05592">
    <property type="entry name" value="Bac_rhamnosid"/>
    <property type="match status" value="1"/>
</dbReference>
<dbReference type="PANTHER" id="PTHR33307:SF11">
    <property type="entry name" value="ALPHA-L-RHAMNOSIDASE"/>
    <property type="match status" value="1"/>
</dbReference>
<organism evidence="8 9">
    <name type="scientific">Streptomyces formicae</name>
    <dbReference type="NCBI Taxonomy" id="1616117"/>
    <lineage>
        <taxon>Bacteria</taxon>
        <taxon>Bacillati</taxon>
        <taxon>Actinomycetota</taxon>
        <taxon>Actinomycetes</taxon>
        <taxon>Kitasatosporales</taxon>
        <taxon>Streptomycetaceae</taxon>
        <taxon>Streptomyces</taxon>
    </lineage>
</organism>